<proteinExistence type="predicted"/>
<gene>
    <name evidence="1" type="ORF">Zmor_017679</name>
</gene>
<dbReference type="PANTHER" id="PTHR33198:SF20">
    <property type="entry name" value="RETROTRANSPOSON GAG DOMAIN-CONTAINING PROTEIN"/>
    <property type="match status" value="1"/>
</dbReference>
<comment type="caution">
    <text evidence="1">The sequence shown here is derived from an EMBL/GenBank/DDBJ whole genome shotgun (WGS) entry which is preliminary data.</text>
</comment>
<dbReference type="EMBL" id="JALNTZ010000005">
    <property type="protein sequence ID" value="KAJ3651654.1"/>
    <property type="molecule type" value="Genomic_DNA"/>
</dbReference>
<reference evidence="1" key="1">
    <citation type="journal article" date="2023" name="G3 (Bethesda)">
        <title>Whole genome assemblies of Zophobas morio and Tenebrio molitor.</title>
        <authorList>
            <person name="Kaur S."/>
            <person name="Stinson S.A."/>
            <person name="diCenzo G.C."/>
        </authorList>
    </citation>
    <scope>NUCLEOTIDE SEQUENCE</scope>
    <source>
        <strain evidence="1">QUZm001</strain>
    </source>
</reference>
<keyword evidence="2" id="KW-1185">Reference proteome</keyword>
<protein>
    <submittedName>
        <fullName evidence="1">Uncharacterized protein</fullName>
    </submittedName>
</protein>
<evidence type="ECO:0000313" key="1">
    <source>
        <dbReference type="EMBL" id="KAJ3651654.1"/>
    </source>
</evidence>
<dbReference type="AlphaFoldDB" id="A0AA38MCU9"/>
<accession>A0AA38MCU9</accession>
<name>A0AA38MCU9_9CUCU</name>
<organism evidence="1 2">
    <name type="scientific">Zophobas morio</name>
    <dbReference type="NCBI Taxonomy" id="2755281"/>
    <lineage>
        <taxon>Eukaryota</taxon>
        <taxon>Metazoa</taxon>
        <taxon>Ecdysozoa</taxon>
        <taxon>Arthropoda</taxon>
        <taxon>Hexapoda</taxon>
        <taxon>Insecta</taxon>
        <taxon>Pterygota</taxon>
        <taxon>Neoptera</taxon>
        <taxon>Endopterygota</taxon>
        <taxon>Coleoptera</taxon>
        <taxon>Polyphaga</taxon>
        <taxon>Cucujiformia</taxon>
        <taxon>Tenebrionidae</taxon>
        <taxon>Zophobas</taxon>
    </lineage>
</organism>
<dbReference type="PANTHER" id="PTHR33198">
    <property type="entry name" value="ANK_REP_REGION DOMAIN-CONTAINING PROTEIN-RELATED"/>
    <property type="match status" value="1"/>
</dbReference>
<sequence length="143" mass="16922">MGDLYNKPGKLIIKGNRNIDWKTWKKCFENYLVASGMDGVKDKRKIAIMINLIGEDGQQMYDNFKYEAEEDKKSFNVVMKKFEEVCEPKLNLTVERFNLFNTSQREGEPFETFLIELRNKTATCEFGEQRDSLIRDKIDFRKK</sequence>
<dbReference type="Proteomes" id="UP001168821">
    <property type="component" value="Unassembled WGS sequence"/>
</dbReference>
<evidence type="ECO:0000313" key="2">
    <source>
        <dbReference type="Proteomes" id="UP001168821"/>
    </source>
</evidence>